<dbReference type="InterPro" id="IPR036890">
    <property type="entry name" value="HATPase_C_sf"/>
</dbReference>
<dbReference type="PANTHER" id="PTHR32387:SF0">
    <property type="entry name" value="PROTEIN NO VEIN"/>
    <property type="match status" value="1"/>
</dbReference>
<reference evidence="2" key="1">
    <citation type="journal article" date="2020" name="mSystems">
        <title>Genome- and Community-Level Interaction Insights into Carbon Utilization and Element Cycling Functions of Hydrothermarchaeota in Hydrothermal Sediment.</title>
        <authorList>
            <person name="Zhou Z."/>
            <person name="Liu Y."/>
            <person name="Xu W."/>
            <person name="Pan J."/>
            <person name="Luo Z.H."/>
            <person name="Li M."/>
        </authorList>
    </citation>
    <scope>NUCLEOTIDE SEQUENCE [LARGE SCALE GENOMIC DNA]</scope>
    <source>
        <strain evidence="2">SpSt-776</strain>
    </source>
</reference>
<dbReference type="SUPFAM" id="SSF55874">
    <property type="entry name" value="ATPase domain of HSP90 chaperone/DNA topoisomerase II/histidine kinase"/>
    <property type="match status" value="1"/>
</dbReference>
<dbReference type="Gene3D" id="3.30.565.10">
    <property type="entry name" value="Histidine kinase-like ATPase, C-terminal domain"/>
    <property type="match status" value="1"/>
</dbReference>
<protein>
    <recommendedName>
        <fullName evidence="3">ATP-binding protein</fullName>
    </recommendedName>
</protein>
<proteinExistence type="predicted"/>
<comment type="caution">
    <text evidence="2">The sequence shown here is derived from an EMBL/GenBank/DDBJ whole genome shotgun (WGS) entry which is preliminary data.</text>
</comment>
<dbReference type="InterPro" id="IPR052957">
    <property type="entry name" value="Auxin_embryo_med"/>
</dbReference>
<gene>
    <name evidence="2" type="ORF">ENV62_04325</name>
</gene>
<evidence type="ECO:0000313" key="2">
    <source>
        <dbReference type="EMBL" id="HGB14452.1"/>
    </source>
</evidence>
<accession>A0A7C3WM68</accession>
<organism evidence="2">
    <name type="scientific">Desulfobacca acetoxidans</name>
    <dbReference type="NCBI Taxonomy" id="60893"/>
    <lineage>
        <taxon>Bacteria</taxon>
        <taxon>Pseudomonadati</taxon>
        <taxon>Thermodesulfobacteriota</taxon>
        <taxon>Desulfobaccia</taxon>
        <taxon>Desulfobaccales</taxon>
        <taxon>Desulfobaccaceae</taxon>
        <taxon>Desulfobacca</taxon>
    </lineage>
</organism>
<sequence>MASPLKAAIEALLIKREKVYREDPDRLLQDARGAQRAARDYRGRWLWELLQNCEDAHATRIRLCVMDGAIYLADNGDGFKPTAVANISGLDLSDKSGGTIGRKGVGFKAVFEITSNPQIFSKNQEGLEFSPDKAQQWLSDKGLEFEEVPFQWLPFFLDREEAAGSDPFLRKLAPFATVIKLNLDPETSAVEECRKGLHGLQPENLLPFSHLKNLQLIIGRDTRVWKWQRENTDHSGIFDYTIKIFEKGNTREQKWRVLKREEATPKDLLAQLSPVDQQHAAKLSWLVAAPLAVNGPSPLAKGNNPIQVFYPTEVPAPVPLLLHSEFLVNTERTAIVKDHPFNDWVAEKLAELVVEFVKQVYQQESPAAFLRLLLPHPHLAGHDFSQKLWDLLIEEAKKVIWLPDVSGSPRLTCQEALVPPASDLARQLLSQTSLKNCLVHEAVSQDKEVVEKVLKPWGVEIWDAENLLNSLEREAQNFKDNQDWLWLAWQWLAEWVAETPVWSDDRQKRVERVRNLPLLPVNGDLRRAAELQEKFITWREENPEVNLPRWLPLAFMEPWFAERIQSLQNDDPLYQLLGLGEHRDKSLKVRKPHMGLYRDALERSIEKYWEHHRGNPERFVRFLLQGEFHEKIAITEKLKRCPIPVLRGGKQEYEEAGKTYFSAAWGGRGPFGTTVGGRPPHPLGPADQQG</sequence>
<dbReference type="EMBL" id="DTHB01000030">
    <property type="protein sequence ID" value="HGB14452.1"/>
    <property type="molecule type" value="Genomic_DNA"/>
</dbReference>
<dbReference type="AlphaFoldDB" id="A0A7C3WM68"/>
<evidence type="ECO:0000256" key="1">
    <source>
        <dbReference type="SAM" id="MobiDB-lite"/>
    </source>
</evidence>
<feature type="region of interest" description="Disordered" evidence="1">
    <location>
        <begin position="671"/>
        <end position="690"/>
    </location>
</feature>
<name>A0A7C3WM68_9BACT</name>
<evidence type="ECO:0008006" key="3">
    <source>
        <dbReference type="Google" id="ProtNLM"/>
    </source>
</evidence>
<dbReference type="Pfam" id="PF13589">
    <property type="entry name" value="HATPase_c_3"/>
    <property type="match status" value="1"/>
</dbReference>
<dbReference type="NCBIfam" id="NF047352">
    <property type="entry name" value="P_loop_sacsin"/>
    <property type="match status" value="1"/>
</dbReference>
<dbReference type="PANTHER" id="PTHR32387">
    <property type="entry name" value="WU:FJ29H11"/>
    <property type="match status" value="1"/>
</dbReference>